<feature type="domain" description="ParB-like N-terminal" evidence="5">
    <location>
        <begin position="29"/>
        <end position="118"/>
    </location>
</feature>
<gene>
    <name evidence="6" type="ORF">SAMN04488058_1504</name>
</gene>
<protein>
    <submittedName>
        <fullName evidence="6">ParB family protein</fullName>
    </submittedName>
</protein>
<dbReference type="SMART" id="SM00470">
    <property type="entry name" value="ParB"/>
    <property type="match status" value="1"/>
</dbReference>
<feature type="region of interest" description="Disordered" evidence="4">
    <location>
        <begin position="20"/>
        <end position="45"/>
    </location>
</feature>
<dbReference type="Pfam" id="PF02195">
    <property type="entry name" value="ParB_N"/>
    <property type="match status" value="1"/>
</dbReference>
<dbReference type="RefSeq" id="WP_092266029.1">
    <property type="nucleotide sequence ID" value="NZ_FNZA01000050.1"/>
</dbReference>
<keyword evidence="3" id="KW-0238">DNA-binding</keyword>
<dbReference type="FunFam" id="1.10.10.2830:FF:000003">
    <property type="entry name" value="Probable chromosome 2-partitioning protein ParB"/>
    <property type="match status" value="1"/>
</dbReference>
<organism evidence="6 7">
    <name type="scientific">Deinococcus reticulitermitis</name>
    <dbReference type="NCBI Taxonomy" id="856736"/>
    <lineage>
        <taxon>Bacteria</taxon>
        <taxon>Thermotogati</taxon>
        <taxon>Deinococcota</taxon>
        <taxon>Deinococci</taxon>
        <taxon>Deinococcales</taxon>
        <taxon>Deinococcaceae</taxon>
        <taxon>Deinococcus</taxon>
    </lineage>
</organism>
<dbReference type="Gene3D" id="3.90.1530.30">
    <property type="match status" value="1"/>
</dbReference>
<dbReference type="InterPro" id="IPR003115">
    <property type="entry name" value="ParB_N"/>
</dbReference>
<accession>A0A1H7D6Z5</accession>
<dbReference type="PANTHER" id="PTHR33375:SF7">
    <property type="entry name" value="CHROMOSOME 2-PARTITIONING PROTEIN PARB-RELATED"/>
    <property type="match status" value="1"/>
</dbReference>
<dbReference type="Gene3D" id="1.10.10.2830">
    <property type="match status" value="1"/>
</dbReference>
<keyword evidence="7" id="KW-1185">Reference proteome</keyword>
<dbReference type="EMBL" id="FNZA01000050">
    <property type="protein sequence ID" value="SEJ94920.1"/>
    <property type="molecule type" value="Genomic_DNA"/>
</dbReference>
<reference evidence="7" key="1">
    <citation type="submission" date="2016-10" db="EMBL/GenBank/DDBJ databases">
        <authorList>
            <person name="Varghese N."/>
            <person name="Submissions S."/>
        </authorList>
    </citation>
    <scope>NUCLEOTIDE SEQUENCE [LARGE SCALE GENOMIC DNA]</scope>
    <source>
        <strain evidence="7">CGMCC 1.10218</strain>
    </source>
</reference>
<proteinExistence type="inferred from homology"/>
<evidence type="ECO:0000259" key="5">
    <source>
        <dbReference type="SMART" id="SM00470"/>
    </source>
</evidence>
<dbReference type="GO" id="GO:0007059">
    <property type="term" value="P:chromosome segregation"/>
    <property type="evidence" value="ECO:0007669"/>
    <property type="project" value="UniProtKB-KW"/>
</dbReference>
<dbReference type="GO" id="GO:0005694">
    <property type="term" value="C:chromosome"/>
    <property type="evidence" value="ECO:0007669"/>
    <property type="project" value="TreeGrafter"/>
</dbReference>
<name>A0A1H7D6Z5_9DEIO</name>
<dbReference type="InterPro" id="IPR036086">
    <property type="entry name" value="ParB/Sulfiredoxin_sf"/>
</dbReference>
<evidence type="ECO:0000313" key="7">
    <source>
        <dbReference type="Proteomes" id="UP000199223"/>
    </source>
</evidence>
<sequence>MTGRKRDVSRLSGLLSVAAEAGKASGPVTTLPLSALTPGPGQPRREFDPVKLEQLTASVRESGVLQPILVRPVGDQYEIVAGERRWRAALAAGLLEVPVLVRDMTANDSRHFGLIENLQREDLNAVDEADAKLALVALTLGLSPEEARGRLMQMLRETPDEDHQRVEHLFQTLGESWTYFVKNKLRILNWPPAVLDAVRSGLPFTLAAVVVSAPAEHQPELLKLAQQGASREELRQRAKSFHISPTSQRREGVARLAKVLGSARWLERLSPEQQQALDRWLGQMPSSLRSAVDQEQGSD</sequence>
<evidence type="ECO:0000256" key="4">
    <source>
        <dbReference type="SAM" id="MobiDB-lite"/>
    </source>
</evidence>
<keyword evidence="2" id="KW-0159">Chromosome partition</keyword>
<evidence type="ECO:0000256" key="2">
    <source>
        <dbReference type="ARBA" id="ARBA00022829"/>
    </source>
</evidence>
<dbReference type="InterPro" id="IPR004437">
    <property type="entry name" value="ParB/RepB/Spo0J"/>
</dbReference>
<dbReference type="SUPFAM" id="SSF110849">
    <property type="entry name" value="ParB/Sulfiredoxin"/>
    <property type="match status" value="1"/>
</dbReference>
<dbReference type="InterPro" id="IPR050336">
    <property type="entry name" value="Chromosome_partition/occlusion"/>
</dbReference>
<dbReference type="OrthoDB" id="61260at2"/>
<dbReference type="GO" id="GO:0003677">
    <property type="term" value="F:DNA binding"/>
    <property type="evidence" value="ECO:0007669"/>
    <property type="project" value="UniProtKB-KW"/>
</dbReference>
<dbReference type="Proteomes" id="UP000199223">
    <property type="component" value="Unassembled WGS sequence"/>
</dbReference>
<comment type="similarity">
    <text evidence="1">Belongs to the ParB family.</text>
</comment>
<evidence type="ECO:0000313" key="6">
    <source>
        <dbReference type="EMBL" id="SEJ94920.1"/>
    </source>
</evidence>
<dbReference type="NCBIfam" id="TIGR00180">
    <property type="entry name" value="parB_part"/>
    <property type="match status" value="1"/>
</dbReference>
<dbReference type="CDD" id="cd16393">
    <property type="entry name" value="SPO0J_N"/>
    <property type="match status" value="1"/>
</dbReference>
<dbReference type="FunFam" id="3.90.1530.30:FF:000001">
    <property type="entry name" value="Chromosome partitioning protein ParB"/>
    <property type="match status" value="1"/>
</dbReference>
<evidence type="ECO:0000256" key="3">
    <source>
        <dbReference type="ARBA" id="ARBA00023125"/>
    </source>
</evidence>
<dbReference type="AlphaFoldDB" id="A0A1H7D6Z5"/>
<evidence type="ECO:0000256" key="1">
    <source>
        <dbReference type="ARBA" id="ARBA00006295"/>
    </source>
</evidence>
<dbReference type="STRING" id="856736.SAMN04488058_1504"/>
<dbReference type="SUPFAM" id="SSF109709">
    <property type="entry name" value="KorB DNA-binding domain-like"/>
    <property type="match status" value="1"/>
</dbReference>
<dbReference type="PANTHER" id="PTHR33375">
    <property type="entry name" value="CHROMOSOME-PARTITIONING PROTEIN PARB-RELATED"/>
    <property type="match status" value="1"/>
</dbReference>